<dbReference type="Gramene" id="KZM87912">
    <property type="protein sequence ID" value="KZM87912"/>
    <property type="gene ID" value="DCAR_025013"/>
</dbReference>
<gene>
    <name evidence="2" type="ORF">DCAR_025013</name>
    <name evidence="3" type="ORF">DCAR_0728718</name>
</gene>
<reference evidence="2" key="1">
    <citation type="journal article" date="2016" name="Nat. Genet.">
        <title>A high-quality carrot genome assembly provides new insights into carotenoid accumulation and asterid genome evolution.</title>
        <authorList>
            <person name="Iorizzo M."/>
            <person name="Ellison S."/>
            <person name="Senalik D."/>
            <person name="Zeng P."/>
            <person name="Satapoomin P."/>
            <person name="Huang J."/>
            <person name="Bowman M."/>
            <person name="Iovene M."/>
            <person name="Sanseverino W."/>
            <person name="Cavagnaro P."/>
            <person name="Yildiz M."/>
            <person name="Macko-Podgorni A."/>
            <person name="Moranska E."/>
            <person name="Grzebelus E."/>
            <person name="Grzebelus D."/>
            <person name="Ashrafi H."/>
            <person name="Zheng Z."/>
            <person name="Cheng S."/>
            <person name="Spooner D."/>
            <person name="Van Deynze A."/>
            <person name="Simon P."/>
        </authorList>
    </citation>
    <scope>NUCLEOTIDE SEQUENCE [LARGE SCALE GENOMIC DNA]</scope>
    <source>
        <tissue evidence="2">Leaf</tissue>
    </source>
</reference>
<evidence type="ECO:0000313" key="3">
    <source>
        <dbReference type="EMBL" id="WOH09262.1"/>
    </source>
</evidence>
<dbReference type="PANTHER" id="PTHR35282:SF2">
    <property type="entry name" value="F5D14.24 PROTEIN"/>
    <property type="match status" value="1"/>
</dbReference>
<evidence type="ECO:0000256" key="1">
    <source>
        <dbReference type="SAM" id="MobiDB-lite"/>
    </source>
</evidence>
<sequence length="84" mass="9182">MDKKQSGKEAAEELTRESLIAISYSVPDTDNSEEPSYPNKGSDNEIADLKDEKTENIISELISISYAELPEINTPPVCPEGPKA</sequence>
<dbReference type="EMBL" id="CP093349">
    <property type="protein sequence ID" value="WOH09262.1"/>
    <property type="molecule type" value="Genomic_DNA"/>
</dbReference>
<evidence type="ECO:0000313" key="2">
    <source>
        <dbReference type="EMBL" id="KZM87912.1"/>
    </source>
</evidence>
<feature type="region of interest" description="Disordered" evidence="1">
    <location>
        <begin position="22"/>
        <end position="49"/>
    </location>
</feature>
<dbReference type="AlphaFoldDB" id="A0A161ZL41"/>
<reference evidence="3" key="2">
    <citation type="submission" date="2022-03" db="EMBL/GenBank/DDBJ databases">
        <title>Draft title - Genomic analysis of global carrot germplasm unveils the trajectory of domestication and the origin of high carotenoid orange carrot.</title>
        <authorList>
            <person name="Iorizzo M."/>
            <person name="Ellison S."/>
            <person name="Senalik D."/>
            <person name="Macko-Podgorni A."/>
            <person name="Grzebelus D."/>
            <person name="Bostan H."/>
            <person name="Rolling W."/>
            <person name="Curaba J."/>
            <person name="Simon P."/>
        </authorList>
    </citation>
    <scope>NUCLEOTIDE SEQUENCE</scope>
    <source>
        <tissue evidence="3">Leaf</tissue>
    </source>
</reference>
<proteinExistence type="predicted"/>
<evidence type="ECO:0000313" key="4">
    <source>
        <dbReference type="Proteomes" id="UP000077755"/>
    </source>
</evidence>
<dbReference type="Pfam" id="PF21737">
    <property type="entry name" value="DUF6865"/>
    <property type="match status" value="1"/>
</dbReference>
<dbReference type="OMA" id="YEESHQT"/>
<dbReference type="InterPro" id="IPR049198">
    <property type="entry name" value="DUF6865"/>
</dbReference>
<dbReference type="PANTHER" id="PTHR35282">
    <property type="entry name" value="F5D14.24 PROTEIN"/>
    <property type="match status" value="1"/>
</dbReference>
<accession>A0A161ZL41</accession>
<dbReference type="EMBL" id="LNRQ01000007">
    <property type="protein sequence ID" value="KZM87912.1"/>
    <property type="molecule type" value="Genomic_DNA"/>
</dbReference>
<organism evidence="2">
    <name type="scientific">Daucus carota subsp. sativus</name>
    <name type="common">Carrot</name>
    <dbReference type="NCBI Taxonomy" id="79200"/>
    <lineage>
        <taxon>Eukaryota</taxon>
        <taxon>Viridiplantae</taxon>
        <taxon>Streptophyta</taxon>
        <taxon>Embryophyta</taxon>
        <taxon>Tracheophyta</taxon>
        <taxon>Spermatophyta</taxon>
        <taxon>Magnoliopsida</taxon>
        <taxon>eudicotyledons</taxon>
        <taxon>Gunneridae</taxon>
        <taxon>Pentapetalae</taxon>
        <taxon>asterids</taxon>
        <taxon>campanulids</taxon>
        <taxon>Apiales</taxon>
        <taxon>Apiaceae</taxon>
        <taxon>Apioideae</taxon>
        <taxon>Scandiceae</taxon>
        <taxon>Daucinae</taxon>
        <taxon>Daucus</taxon>
        <taxon>Daucus sect. Daucus</taxon>
    </lineage>
</organism>
<dbReference type="Proteomes" id="UP000077755">
    <property type="component" value="Chromosome 7"/>
</dbReference>
<protein>
    <submittedName>
        <fullName evidence="2">Uncharacterized protein</fullName>
    </submittedName>
</protein>
<keyword evidence="4" id="KW-1185">Reference proteome</keyword>
<name>A0A161ZL41_DAUCS</name>